<evidence type="ECO:0000256" key="6">
    <source>
        <dbReference type="ARBA" id="ARBA00022781"/>
    </source>
</evidence>
<protein>
    <submittedName>
        <fullName evidence="12">F0F1 ATP synthase subunit A</fullName>
    </submittedName>
</protein>
<evidence type="ECO:0000256" key="4">
    <source>
        <dbReference type="ARBA" id="ARBA00022547"/>
    </source>
</evidence>
<comment type="subcellular location">
    <subcellularLocation>
        <location evidence="1">Membrane</location>
        <topology evidence="1">Multi-pass membrane protein</topology>
    </subcellularLocation>
</comment>
<evidence type="ECO:0000256" key="2">
    <source>
        <dbReference type="ARBA" id="ARBA00006810"/>
    </source>
</evidence>
<evidence type="ECO:0000256" key="5">
    <source>
        <dbReference type="ARBA" id="ARBA00022692"/>
    </source>
</evidence>
<dbReference type="GO" id="GO:0045259">
    <property type="term" value="C:proton-transporting ATP synthase complex"/>
    <property type="evidence" value="ECO:0007669"/>
    <property type="project" value="UniProtKB-KW"/>
</dbReference>
<gene>
    <name evidence="12" type="ORF">OJ930_12265</name>
</gene>
<keyword evidence="9 11" id="KW-0472">Membrane</keyword>
<dbReference type="InterPro" id="IPR000568">
    <property type="entry name" value="ATP_synth_F0_asu"/>
</dbReference>
<keyword evidence="4" id="KW-0138">CF(0)</keyword>
<keyword evidence="3" id="KW-0813">Transport</keyword>
<dbReference type="AlphaFoldDB" id="A0AAW5TPG6"/>
<keyword evidence="5 11" id="KW-0812">Transmembrane</keyword>
<evidence type="ECO:0000313" key="12">
    <source>
        <dbReference type="EMBL" id="MCW1073741.1"/>
    </source>
</evidence>
<keyword evidence="6" id="KW-0375">Hydrogen ion transport</keyword>
<dbReference type="GO" id="GO:0005886">
    <property type="term" value="C:plasma membrane"/>
    <property type="evidence" value="ECO:0007669"/>
    <property type="project" value="TreeGrafter"/>
</dbReference>
<dbReference type="InterPro" id="IPR045082">
    <property type="entry name" value="ATP_syn_F0_a_bact/chloroplast"/>
</dbReference>
<keyword evidence="10" id="KW-0066">ATP synthesis</keyword>
<comment type="caution">
    <text evidence="12">The sequence shown here is derived from an EMBL/GenBank/DDBJ whole genome shotgun (WGS) entry which is preliminary data.</text>
</comment>
<feature type="transmembrane region" description="Helical" evidence="11">
    <location>
        <begin position="54"/>
        <end position="81"/>
    </location>
</feature>
<dbReference type="PANTHER" id="PTHR42823">
    <property type="entry name" value="ATP SYNTHASE SUBUNIT A, CHLOROPLASTIC"/>
    <property type="match status" value="1"/>
</dbReference>
<feature type="non-terminal residue" evidence="12">
    <location>
        <position position="1"/>
    </location>
</feature>
<evidence type="ECO:0000256" key="8">
    <source>
        <dbReference type="ARBA" id="ARBA00023065"/>
    </source>
</evidence>
<dbReference type="RefSeq" id="WP_264345289.1">
    <property type="nucleotide sequence ID" value="NZ_JAPAIK010000529.1"/>
</dbReference>
<evidence type="ECO:0000256" key="9">
    <source>
        <dbReference type="ARBA" id="ARBA00023136"/>
    </source>
</evidence>
<name>A0AAW5TPG6_STRAP</name>
<keyword evidence="7 11" id="KW-1133">Transmembrane helix</keyword>
<dbReference type="Pfam" id="PF00119">
    <property type="entry name" value="ATP-synt_A"/>
    <property type="match status" value="1"/>
</dbReference>
<dbReference type="SUPFAM" id="SSF81336">
    <property type="entry name" value="F1F0 ATP synthase subunit A"/>
    <property type="match status" value="1"/>
</dbReference>
<accession>A0AAW5TPG6</accession>
<feature type="non-terminal residue" evidence="12">
    <location>
        <position position="82"/>
    </location>
</feature>
<organism evidence="12 13">
    <name type="scientific">Streptococcus anginosus</name>
    <dbReference type="NCBI Taxonomy" id="1328"/>
    <lineage>
        <taxon>Bacteria</taxon>
        <taxon>Bacillati</taxon>
        <taxon>Bacillota</taxon>
        <taxon>Bacilli</taxon>
        <taxon>Lactobacillales</taxon>
        <taxon>Streptococcaceae</taxon>
        <taxon>Streptococcus</taxon>
        <taxon>Streptococcus anginosus group</taxon>
    </lineage>
</organism>
<reference evidence="12" key="1">
    <citation type="submission" date="2022-10" db="EMBL/GenBank/DDBJ databases">
        <title>Comparative genomic study of S. anginosus.</title>
        <authorList>
            <person name="Prasad A."/>
            <person name="Ene A."/>
            <person name="Jablonska S."/>
            <person name="Du J."/>
            <person name="Wolfe A.J."/>
            <person name="Putonti C."/>
        </authorList>
    </citation>
    <scope>NUCLEOTIDE SEQUENCE</scope>
    <source>
        <strain evidence="12">UMB6888</strain>
    </source>
</reference>
<proteinExistence type="inferred from homology"/>
<dbReference type="GO" id="GO:0046933">
    <property type="term" value="F:proton-transporting ATP synthase activity, rotational mechanism"/>
    <property type="evidence" value="ECO:0007669"/>
    <property type="project" value="TreeGrafter"/>
</dbReference>
<evidence type="ECO:0000256" key="10">
    <source>
        <dbReference type="ARBA" id="ARBA00023310"/>
    </source>
</evidence>
<dbReference type="GO" id="GO:0042777">
    <property type="term" value="P:proton motive force-driven plasma membrane ATP synthesis"/>
    <property type="evidence" value="ECO:0007669"/>
    <property type="project" value="TreeGrafter"/>
</dbReference>
<dbReference type="PANTHER" id="PTHR42823:SF3">
    <property type="entry name" value="ATP SYNTHASE SUBUNIT A, CHLOROPLASTIC"/>
    <property type="match status" value="1"/>
</dbReference>
<keyword evidence="8" id="KW-0406">Ion transport</keyword>
<dbReference type="PRINTS" id="PR00123">
    <property type="entry name" value="ATPASEA"/>
</dbReference>
<dbReference type="EMBL" id="JAPAIK010000529">
    <property type="protein sequence ID" value="MCW1073741.1"/>
    <property type="molecule type" value="Genomic_DNA"/>
</dbReference>
<sequence length="82" mass="9020">AYLKAFATPAGMTPMNILEEFTNFASLALRIYGNIYAGEVLSGLLLTLSQQAAAWYPIAFVLNLVWTAFSVFISCIQAYVFT</sequence>
<evidence type="ECO:0000313" key="13">
    <source>
        <dbReference type="Proteomes" id="UP001208853"/>
    </source>
</evidence>
<evidence type="ECO:0000256" key="7">
    <source>
        <dbReference type="ARBA" id="ARBA00022989"/>
    </source>
</evidence>
<evidence type="ECO:0000256" key="1">
    <source>
        <dbReference type="ARBA" id="ARBA00004141"/>
    </source>
</evidence>
<evidence type="ECO:0000256" key="11">
    <source>
        <dbReference type="SAM" id="Phobius"/>
    </source>
</evidence>
<dbReference type="Gene3D" id="1.20.120.220">
    <property type="entry name" value="ATP synthase, F0 complex, subunit A"/>
    <property type="match status" value="1"/>
</dbReference>
<dbReference type="Proteomes" id="UP001208853">
    <property type="component" value="Unassembled WGS sequence"/>
</dbReference>
<evidence type="ECO:0000256" key="3">
    <source>
        <dbReference type="ARBA" id="ARBA00022448"/>
    </source>
</evidence>
<dbReference type="InterPro" id="IPR035908">
    <property type="entry name" value="F0_ATP_A_sf"/>
</dbReference>
<comment type="similarity">
    <text evidence="2">Belongs to the ATPase A chain family.</text>
</comment>